<evidence type="ECO:0000313" key="2">
    <source>
        <dbReference type="Proteomes" id="UP000006324"/>
    </source>
</evidence>
<gene>
    <name evidence="1" type="ORF">LEP1GSC104_0850</name>
</gene>
<dbReference type="AlphaFoldDB" id="A0A0F6H5A2"/>
<dbReference type="EMBL" id="AHNQ02000047">
    <property type="protein sequence ID" value="EKO23394.1"/>
    <property type="molecule type" value="Genomic_DNA"/>
</dbReference>
<organism evidence="1 2">
    <name type="scientific">Leptospira interrogans str. UI 12621</name>
    <dbReference type="NCBI Taxonomy" id="1049937"/>
    <lineage>
        <taxon>Bacteria</taxon>
        <taxon>Pseudomonadati</taxon>
        <taxon>Spirochaetota</taxon>
        <taxon>Spirochaetia</taxon>
        <taxon>Leptospirales</taxon>
        <taxon>Leptospiraceae</taxon>
        <taxon>Leptospira</taxon>
    </lineage>
</organism>
<sequence>MHSKRFIYIRKKELENIFSKQSLKSIWKNIVKEQLRPFDIHDLFYRRTN</sequence>
<reference evidence="1 2" key="1">
    <citation type="submission" date="2012-09" db="EMBL/GenBank/DDBJ databases">
        <authorList>
            <person name="Harkins D.M."/>
            <person name="Durkin A.S."/>
            <person name="Brinkac L.M."/>
            <person name="Selengut J.D."/>
            <person name="Sanka R."/>
            <person name="DePew J."/>
            <person name="Purushe J."/>
            <person name="Chanthongthip A."/>
            <person name="Lattana O."/>
            <person name="Phetsouvanh R."/>
            <person name="Newton P.N."/>
            <person name="Vinetz J.M."/>
            <person name="Sutton G.G."/>
            <person name="Nelson W.C."/>
            <person name="Fouts D.E."/>
        </authorList>
    </citation>
    <scope>NUCLEOTIDE SEQUENCE [LARGE SCALE GENOMIC DNA]</scope>
    <source>
        <strain evidence="1 2">UI 12621</strain>
    </source>
</reference>
<proteinExistence type="predicted"/>
<evidence type="ECO:0000313" key="1">
    <source>
        <dbReference type="EMBL" id="EKO23394.1"/>
    </source>
</evidence>
<dbReference type="Proteomes" id="UP000006324">
    <property type="component" value="Unassembled WGS sequence"/>
</dbReference>
<comment type="caution">
    <text evidence="1">The sequence shown here is derived from an EMBL/GenBank/DDBJ whole genome shotgun (WGS) entry which is preliminary data.</text>
</comment>
<protein>
    <submittedName>
        <fullName evidence="1">Uncharacterized protein</fullName>
    </submittedName>
</protein>
<accession>A0A0F6H5A2</accession>
<name>A0A0F6H5A2_LEPIR</name>